<accession>A0A0C3QK24</accession>
<proteinExistence type="predicted"/>
<dbReference type="Proteomes" id="UP000054248">
    <property type="component" value="Unassembled WGS sequence"/>
</dbReference>
<keyword evidence="2" id="KW-1185">Reference proteome</keyword>
<dbReference type="OrthoDB" id="3181669at2759"/>
<reference evidence="2" key="2">
    <citation type="submission" date="2015-01" db="EMBL/GenBank/DDBJ databases">
        <title>Evolutionary Origins and Diversification of the Mycorrhizal Mutualists.</title>
        <authorList>
            <consortium name="DOE Joint Genome Institute"/>
            <consortium name="Mycorrhizal Genomics Consortium"/>
            <person name="Kohler A."/>
            <person name="Kuo A."/>
            <person name="Nagy L.G."/>
            <person name="Floudas D."/>
            <person name="Copeland A."/>
            <person name="Barry K.W."/>
            <person name="Cichocki N."/>
            <person name="Veneault-Fourrey C."/>
            <person name="LaButti K."/>
            <person name="Lindquist E.A."/>
            <person name="Lipzen A."/>
            <person name="Lundell T."/>
            <person name="Morin E."/>
            <person name="Murat C."/>
            <person name="Riley R."/>
            <person name="Ohm R."/>
            <person name="Sun H."/>
            <person name="Tunlid A."/>
            <person name="Henrissat B."/>
            <person name="Grigoriev I.V."/>
            <person name="Hibbett D.S."/>
            <person name="Martin F."/>
        </authorList>
    </citation>
    <scope>NUCLEOTIDE SEQUENCE [LARGE SCALE GENOMIC DNA]</scope>
    <source>
        <strain evidence="2">MUT 4182</strain>
    </source>
</reference>
<dbReference type="HOGENOM" id="CLU_055178_0_0_1"/>
<dbReference type="AlphaFoldDB" id="A0A0C3QK24"/>
<gene>
    <name evidence="1" type="ORF">M407DRAFT_7720</name>
</gene>
<organism evidence="1 2">
    <name type="scientific">Tulasnella calospora MUT 4182</name>
    <dbReference type="NCBI Taxonomy" id="1051891"/>
    <lineage>
        <taxon>Eukaryota</taxon>
        <taxon>Fungi</taxon>
        <taxon>Dikarya</taxon>
        <taxon>Basidiomycota</taxon>
        <taxon>Agaricomycotina</taxon>
        <taxon>Agaricomycetes</taxon>
        <taxon>Cantharellales</taxon>
        <taxon>Tulasnellaceae</taxon>
        <taxon>Tulasnella</taxon>
    </lineage>
</organism>
<dbReference type="Gene3D" id="3.80.10.10">
    <property type="entry name" value="Ribonuclease Inhibitor"/>
    <property type="match status" value="1"/>
</dbReference>
<reference evidence="1 2" key="1">
    <citation type="submission" date="2014-04" db="EMBL/GenBank/DDBJ databases">
        <authorList>
            <consortium name="DOE Joint Genome Institute"/>
            <person name="Kuo A."/>
            <person name="Girlanda M."/>
            <person name="Perotto S."/>
            <person name="Kohler A."/>
            <person name="Nagy L.G."/>
            <person name="Floudas D."/>
            <person name="Copeland A."/>
            <person name="Barry K.W."/>
            <person name="Cichocki N."/>
            <person name="Veneault-Fourrey C."/>
            <person name="LaButti K."/>
            <person name="Lindquist E.A."/>
            <person name="Lipzen A."/>
            <person name="Lundell T."/>
            <person name="Morin E."/>
            <person name="Murat C."/>
            <person name="Sun H."/>
            <person name="Tunlid A."/>
            <person name="Henrissat B."/>
            <person name="Grigoriev I.V."/>
            <person name="Hibbett D.S."/>
            <person name="Martin F."/>
            <person name="Nordberg H.P."/>
            <person name="Cantor M.N."/>
            <person name="Hua S.X."/>
        </authorList>
    </citation>
    <scope>NUCLEOTIDE SEQUENCE [LARGE SCALE GENOMIC DNA]</scope>
    <source>
        <strain evidence="1 2">MUT 4182</strain>
    </source>
</reference>
<name>A0A0C3QK24_9AGAM</name>
<dbReference type="Gene3D" id="1.20.1280.50">
    <property type="match status" value="1"/>
</dbReference>
<dbReference type="EMBL" id="KN823021">
    <property type="protein sequence ID" value="KIO26654.1"/>
    <property type="molecule type" value="Genomic_DNA"/>
</dbReference>
<evidence type="ECO:0000313" key="1">
    <source>
        <dbReference type="EMBL" id="KIO26654.1"/>
    </source>
</evidence>
<evidence type="ECO:0000313" key="2">
    <source>
        <dbReference type="Proteomes" id="UP000054248"/>
    </source>
</evidence>
<dbReference type="InterPro" id="IPR032675">
    <property type="entry name" value="LRR_dom_sf"/>
</dbReference>
<sequence length="429" mass="48373">MAHIDSLPEELLSLIFHATFEEIKASSVSNWEDVGTLPDLLNILLVSSSWNRVAVATPSLWTFIAVDRKGFESARKRVRRDLVRSKHCPLDVVVRMHYLFRPGSEELSAFDSLFEEIAQHAHRWQTLRFNNLTQRALNVLEQHLPRLVSLSIIGSLGERPLKLSTPLLKRYTAPSGNSSLPSFETPPSLTHLKHVLTSRNAPAVLQHLRRSQRTLTALNLICAAPLGTQFSIHLENGVEFIAENLDLSLPTLTEYTVKFGVPGPWGWNAFRIAHMPHLRRLDVHWATFQYSNPDNTVPFMPQLTSLNIFAQNSYGFKDAAPPLAAATPNVKEVSLVQLYLGLSPYETEWLPPLLHPSQNLLTVAWPRLEILQLHGMAIRVLDDLRGIPLVRPAFQRLCVDPTCWNKSMAVGQDLHALREYFDVVVTGQP</sequence>
<protein>
    <submittedName>
        <fullName evidence="1">Uncharacterized protein</fullName>
    </submittedName>
</protein>